<keyword evidence="4" id="KW-1185">Reference proteome</keyword>
<evidence type="ECO:0000256" key="1">
    <source>
        <dbReference type="PIRSR" id="PIRSR004789-50"/>
    </source>
</evidence>
<dbReference type="GO" id="GO:0046872">
    <property type="term" value="F:metal ion binding"/>
    <property type="evidence" value="ECO:0007669"/>
    <property type="project" value="UniProtKB-KW"/>
</dbReference>
<feature type="binding site" evidence="2">
    <location>
        <position position="152"/>
    </location>
    <ligand>
        <name>Fe cation</name>
        <dbReference type="ChEBI" id="CHEBI:24875"/>
        <label>2</label>
    </ligand>
</feature>
<dbReference type="Pfam" id="PF13277">
    <property type="entry name" value="YmdB"/>
    <property type="match status" value="1"/>
</dbReference>
<protein>
    <recommendedName>
        <fullName evidence="5">TIGR00282 family metallophosphoesterase</fullName>
    </recommendedName>
</protein>
<reference evidence="4" key="1">
    <citation type="journal article" date="2017" name="Genome Announc.">
        <title>Draft Genome Sequence of Terrimicrobium sacchariphilum NM-5T, a Facultative Anaerobic Soil Bacterium of the Class Spartobacteria.</title>
        <authorList>
            <person name="Qiu Y.L."/>
            <person name="Tourlousse D.M."/>
            <person name="Matsuura N."/>
            <person name="Ohashi A."/>
            <person name="Sekiguchi Y."/>
        </authorList>
    </citation>
    <scope>NUCLEOTIDE SEQUENCE [LARGE SCALE GENOMIC DNA]</scope>
    <source>
        <strain evidence="4">NM-5</strain>
    </source>
</reference>
<dbReference type="Gene3D" id="3.60.21.10">
    <property type="match status" value="1"/>
</dbReference>
<dbReference type="InterPro" id="IPR029052">
    <property type="entry name" value="Metallo-depent_PP-like"/>
</dbReference>
<dbReference type="Proteomes" id="UP000076023">
    <property type="component" value="Unassembled WGS sequence"/>
</dbReference>
<gene>
    <name evidence="3" type="ORF">TSACC_22624</name>
</gene>
<comment type="caution">
    <text evidence="3">The sequence shown here is derived from an EMBL/GenBank/DDBJ whole genome shotgun (WGS) entry which is preliminary data.</text>
</comment>
<evidence type="ECO:0000313" key="4">
    <source>
        <dbReference type="Proteomes" id="UP000076023"/>
    </source>
</evidence>
<dbReference type="PIRSF" id="PIRSF004789">
    <property type="entry name" value="DR1281"/>
    <property type="match status" value="1"/>
</dbReference>
<sequence length="263" mass="28660">MIRILFLGDIVGEPGRKAVIRRVPVFLKERGVDFVIVNGENSAAGRGITAKIAIDLLRAGVAVITTGDHVWDQRETASYIETEPRLLRPINYPDGAPGNGSIILDTAKGKIGVLNVQGRTFMQPILDNPFPAASIEVDRMRLETPVIIVDMHSETTSEKIAMGRFLDGRVSAVFGTHTHVQTADEKILPNGTGFLCDAGMCGPEHSCLGREPEPIIKRFMDNLPGQFPVAKWPVRLCGVIVQVDPNTGRALSIERVSEMVEEA</sequence>
<dbReference type="InParanoid" id="A0A146G9R3"/>
<feature type="binding site" evidence="2">
    <location>
        <position position="9"/>
    </location>
    <ligand>
        <name>Fe cation</name>
        <dbReference type="ChEBI" id="CHEBI:24875"/>
        <label>1</label>
    </ligand>
</feature>
<feature type="binding site" evidence="2">
    <location>
        <position position="41"/>
    </location>
    <ligand>
        <name>Fe cation</name>
        <dbReference type="ChEBI" id="CHEBI:24875"/>
        <label>1</label>
    </ligand>
</feature>
<organism evidence="3 4">
    <name type="scientific">Terrimicrobium sacchariphilum</name>
    <dbReference type="NCBI Taxonomy" id="690879"/>
    <lineage>
        <taxon>Bacteria</taxon>
        <taxon>Pseudomonadati</taxon>
        <taxon>Verrucomicrobiota</taxon>
        <taxon>Terrimicrobiia</taxon>
        <taxon>Terrimicrobiales</taxon>
        <taxon>Terrimicrobiaceae</taxon>
        <taxon>Terrimicrobium</taxon>
    </lineage>
</organism>
<feature type="binding site" evidence="2">
    <location>
        <position position="68"/>
    </location>
    <ligand>
        <name>Fe cation</name>
        <dbReference type="ChEBI" id="CHEBI:24875"/>
        <label>2</label>
    </ligand>
</feature>
<feature type="binding site" evidence="2">
    <location>
        <position position="40"/>
    </location>
    <ligand>
        <name>Fe cation</name>
        <dbReference type="ChEBI" id="CHEBI:24875"/>
        <label>2</label>
    </ligand>
</feature>
<dbReference type="InterPro" id="IPR005235">
    <property type="entry name" value="YmdB-like"/>
</dbReference>
<dbReference type="NCBIfam" id="TIGR00282">
    <property type="entry name" value="TIGR00282 family metallophosphoesterase"/>
    <property type="match status" value="1"/>
</dbReference>
<dbReference type="PANTHER" id="PTHR36303">
    <property type="entry name" value="2',3'-CYCLIC-NUCLEOTIDE 2'-PHOSPHODIESTERASE"/>
    <property type="match status" value="1"/>
</dbReference>
<proteinExistence type="predicted"/>
<accession>A0A146G9R3</accession>
<dbReference type="GO" id="GO:0004113">
    <property type="term" value="F:2',3'-cyclic-nucleotide 3'-phosphodiesterase activity"/>
    <property type="evidence" value="ECO:0007669"/>
    <property type="project" value="TreeGrafter"/>
</dbReference>
<dbReference type="OrthoDB" id="9801109at2"/>
<evidence type="ECO:0008006" key="5">
    <source>
        <dbReference type="Google" id="ProtNLM"/>
    </source>
</evidence>
<dbReference type="EMBL" id="BDCO01000002">
    <property type="protein sequence ID" value="GAT34200.1"/>
    <property type="molecule type" value="Genomic_DNA"/>
</dbReference>
<feature type="binding site" evidence="2">
    <location>
        <position position="179"/>
    </location>
    <ligand>
        <name>Fe cation</name>
        <dbReference type="ChEBI" id="CHEBI:24875"/>
        <label>1</label>
    </ligand>
</feature>
<dbReference type="SUPFAM" id="SSF56300">
    <property type="entry name" value="Metallo-dependent phosphatases"/>
    <property type="match status" value="1"/>
</dbReference>
<dbReference type="STRING" id="690879.TSACC_22624"/>
<dbReference type="CDD" id="cd07382">
    <property type="entry name" value="MPP_DR1281"/>
    <property type="match status" value="1"/>
</dbReference>
<dbReference type="AlphaFoldDB" id="A0A146G9R3"/>
<dbReference type="PANTHER" id="PTHR36303:SF1">
    <property type="entry name" value="2',3'-CYCLIC-NUCLEOTIDE 2'-PHOSPHODIESTERASE"/>
    <property type="match status" value="1"/>
</dbReference>
<dbReference type="RefSeq" id="WP_101927847.1">
    <property type="nucleotide sequence ID" value="NZ_BDCO01000002.1"/>
</dbReference>
<feature type="binding site" evidence="2">
    <location>
        <position position="177"/>
    </location>
    <ligand>
        <name>Fe cation</name>
        <dbReference type="ChEBI" id="CHEBI:24875"/>
        <label>2</label>
    </ligand>
</feature>
<keyword evidence="2" id="KW-0479">Metal-binding</keyword>
<feature type="active site" description="Proton donor" evidence="1">
    <location>
        <position position="69"/>
    </location>
</feature>
<name>A0A146G9R3_TERSA</name>
<evidence type="ECO:0000256" key="2">
    <source>
        <dbReference type="PIRSR" id="PIRSR004789-51"/>
    </source>
</evidence>
<feature type="binding site" evidence="2">
    <location>
        <position position="40"/>
    </location>
    <ligand>
        <name>Fe cation</name>
        <dbReference type="ChEBI" id="CHEBI:24875"/>
        <label>1</label>
    </ligand>
</feature>
<evidence type="ECO:0000313" key="3">
    <source>
        <dbReference type="EMBL" id="GAT34200.1"/>
    </source>
</evidence>